<dbReference type="RefSeq" id="WP_169420938.1">
    <property type="nucleotide sequence ID" value="NZ_JABBFX010000002.1"/>
</dbReference>
<keyword evidence="4" id="KW-1185">Reference proteome</keyword>
<feature type="signal peptide" evidence="1">
    <location>
        <begin position="1"/>
        <end position="28"/>
    </location>
</feature>
<dbReference type="PANTHER" id="PTHR38593">
    <property type="entry name" value="BLR2558 PROTEIN"/>
    <property type="match status" value="1"/>
</dbReference>
<dbReference type="InterPro" id="IPR025419">
    <property type="entry name" value="DUF4142"/>
</dbReference>
<feature type="domain" description="DUF4142" evidence="2">
    <location>
        <begin position="54"/>
        <end position="184"/>
    </location>
</feature>
<dbReference type="AlphaFoldDB" id="A0A848H892"/>
<dbReference type="Pfam" id="PF13628">
    <property type="entry name" value="DUF4142"/>
    <property type="match status" value="1"/>
</dbReference>
<evidence type="ECO:0000313" key="4">
    <source>
        <dbReference type="Proteomes" id="UP000541185"/>
    </source>
</evidence>
<name>A0A848H892_9BURK</name>
<comment type="caution">
    <text evidence="3">The sequence shown here is derived from an EMBL/GenBank/DDBJ whole genome shotgun (WGS) entry which is preliminary data.</text>
</comment>
<accession>A0A848H892</accession>
<keyword evidence="1" id="KW-0732">Signal</keyword>
<evidence type="ECO:0000256" key="1">
    <source>
        <dbReference type="SAM" id="SignalP"/>
    </source>
</evidence>
<gene>
    <name evidence="3" type="ORF">HHL11_23280</name>
</gene>
<organism evidence="3 4">
    <name type="scientific">Ramlibacter agri</name>
    <dbReference type="NCBI Taxonomy" id="2728837"/>
    <lineage>
        <taxon>Bacteria</taxon>
        <taxon>Pseudomonadati</taxon>
        <taxon>Pseudomonadota</taxon>
        <taxon>Betaproteobacteria</taxon>
        <taxon>Burkholderiales</taxon>
        <taxon>Comamonadaceae</taxon>
        <taxon>Ramlibacter</taxon>
    </lineage>
</organism>
<dbReference type="Gene3D" id="1.20.1260.10">
    <property type="match status" value="1"/>
</dbReference>
<proteinExistence type="predicted"/>
<dbReference type="Proteomes" id="UP000541185">
    <property type="component" value="Unassembled WGS sequence"/>
</dbReference>
<dbReference type="EMBL" id="JABBFX010000002">
    <property type="protein sequence ID" value="NML46687.1"/>
    <property type="molecule type" value="Genomic_DNA"/>
</dbReference>
<feature type="chain" id="PRO_5032529049" evidence="1">
    <location>
        <begin position="29"/>
        <end position="199"/>
    </location>
</feature>
<protein>
    <submittedName>
        <fullName evidence="3">DUF4142 domain-containing protein</fullName>
    </submittedName>
</protein>
<dbReference type="InterPro" id="IPR012347">
    <property type="entry name" value="Ferritin-like"/>
</dbReference>
<sequence>MIRGRKQFPAFPPLAFAILALALAGAHAQPRPPSYAAAAAAEARPLGSAQKLERHFLQLTAANARFEADASRLVPTRSTSPAAKEIARAVMDRQKTMQPELLHLLQARGMAMPILSNDHNKVMKQLGKASGAKFDRMYVEEVALRTYQADIENFEKMATQAEDPVLKAWVERQLPALRNQLAAVNRALPSASLRGQRAV</sequence>
<evidence type="ECO:0000259" key="2">
    <source>
        <dbReference type="Pfam" id="PF13628"/>
    </source>
</evidence>
<dbReference type="PANTHER" id="PTHR38593:SF1">
    <property type="entry name" value="BLR2558 PROTEIN"/>
    <property type="match status" value="1"/>
</dbReference>
<evidence type="ECO:0000313" key="3">
    <source>
        <dbReference type="EMBL" id="NML46687.1"/>
    </source>
</evidence>
<reference evidence="3 4" key="1">
    <citation type="submission" date="2020-04" db="EMBL/GenBank/DDBJ databases">
        <title>Ramlibacter sp. G-1-2-2 isolated from soil.</title>
        <authorList>
            <person name="Dahal R.H."/>
        </authorList>
    </citation>
    <scope>NUCLEOTIDE SEQUENCE [LARGE SCALE GENOMIC DNA]</scope>
    <source>
        <strain evidence="3 4">G-1-2-2</strain>
    </source>
</reference>